<keyword evidence="7" id="KW-0418">Kinase</keyword>
<dbReference type="PANTHER" id="PTHR43071">
    <property type="entry name" value="2-AMINO-4-HYDROXY-6-HYDROXYMETHYLDIHYDROPTERIDINE PYROPHOSPHOKINASE"/>
    <property type="match status" value="1"/>
</dbReference>
<evidence type="ECO:0000256" key="12">
    <source>
        <dbReference type="ARBA" id="ARBA00033413"/>
    </source>
</evidence>
<protein>
    <recommendedName>
        <fullName evidence="4">2-amino-4-hydroxy-6-hydroxymethyldihydropteridine pyrophosphokinase</fullName>
        <ecNumber evidence="3">2.7.6.3</ecNumber>
    </recommendedName>
    <alternativeName>
        <fullName evidence="11">6-hydroxymethyl-7,8-dihydropterin pyrophosphokinase</fullName>
    </alternativeName>
    <alternativeName>
        <fullName evidence="12">7,8-dihydro-6-hydroxymethylpterin-pyrophosphokinase</fullName>
    </alternativeName>
</protein>
<keyword evidence="8" id="KW-0067">ATP-binding</keyword>
<dbReference type="PANTHER" id="PTHR43071:SF1">
    <property type="entry name" value="2-AMINO-4-HYDROXY-6-HYDROXYMETHYLDIHYDROPTERIDINE PYROPHOSPHOKINASE"/>
    <property type="match status" value="1"/>
</dbReference>
<evidence type="ECO:0000256" key="10">
    <source>
        <dbReference type="ARBA" id="ARBA00029409"/>
    </source>
</evidence>
<evidence type="ECO:0000256" key="3">
    <source>
        <dbReference type="ARBA" id="ARBA00013253"/>
    </source>
</evidence>
<evidence type="ECO:0000256" key="1">
    <source>
        <dbReference type="ARBA" id="ARBA00005051"/>
    </source>
</evidence>
<dbReference type="AlphaFoldDB" id="A0A916QJZ1"/>
<dbReference type="GO" id="GO:0003848">
    <property type="term" value="F:2-amino-4-hydroxy-6-hydroxymethyldihydropteridine diphosphokinase activity"/>
    <property type="evidence" value="ECO:0007669"/>
    <property type="project" value="UniProtKB-EC"/>
</dbReference>
<dbReference type="Proteomes" id="UP000627715">
    <property type="component" value="Unassembled WGS sequence"/>
</dbReference>
<keyword evidence="5" id="KW-0808">Transferase</keyword>
<name>A0A916QJZ1_9GAMM</name>
<evidence type="ECO:0000256" key="4">
    <source>
        <dbReference type="ARBA" id="ARBA00016218"/>
    </source>
</evidence>
<evidence type="ECO:0000256" key="6">
    <source>
        <dbReference type="ARBA" id="ARBA00022741"/>
    </source>
</evidence>
<keyword evidence="15" id="KW-1185">Reference proteome</keyword>
<comment type="similarity">
    <text evidence="2">Belongs to the HPPK family.</text>
</comment>
<dbReference type="RefSeq" id="WP_157885639.1">
    <property type="nucleotide sequence ID" value="NZ_BMIY01000007.1"/>
</dbReference>
<dbReference type="EC" id="2.7.6.3" evidence="3"/>
<proteinExistence type="inferred from homology"/>
<dbReference type="SUPFAM" id="SSF55083">
    <property type="entry name" value="6-hydroxymethyl-7,8-dihydropterin pyrophosphokinase, HPPK"/>
    <property type="match status" value="1"/>
</dbReference>
<gene>
    <name evidence="14" type="ORF">GCM10011403_18430</name>
</gene>
<dbReference type="GO" id="GO:0005524">
    <property type="term" value="F:ATP binding"/>
    <property type="evidence" value="ECO:0007669"/>
    <property type="project" value="UniProtKB-KW"/>
</dbReference>
<evidence type="ECO:0000256" key="7">
    <source>
        <dbReference type="ARBA" id="ARBA00022777"/>
    </source>
</evidence>
<evidence type="ECO:0000256" key="2">
    <source>
        <dbReference type="ARBA" id="ARBA00005810"/>
    </source>
</evidence>
<comment type="function">
    <text evidence="10">Catalyzes the transfer of pyrophosphate from adenosine triphosphate (ATP) to 6-hydroxymethyl-7,8-dihydropterin, an enzymatic step in folate biosynthesis pathway.</text>
</comment>
<evidence type="ECO:0000256" key="5">
    <source>
        <dbReference type="ARBA" id="ARBA00022679"/>
    </source>
</evidence>
<sequence>MSTLPNTTSNWLSDCPVGANIALVGLGANLPAGQSGPAETLRQAVAEMRPLSLLNPLVSPFLVTEPEDCPPGSPVFMNAVALLCCSIDIKPSGLLASLLEIESRLGRKRTGLRNEPRVLDLDLLAFADECCHSEFLTLPHPRAHQRRFVLEPLSVIWPDYQFPGQTQSVKTLLGSL</sequence>
<dbReference type="Gene3D" id="3.30.70.560">
    <property type="entry name" value="7,8-Dihydro-6-hydroxymethylpterin-pyrophosphokinase HPPK"/>
    <property type="match status" value="1"/>
</dbReference>
<dbReference type="Pfam" id="PF01288">
    <property type="entry name" value="HPPK"/>
    <property type="match status" value="1"/>
</dbReference>
<evidence type="ECO:0000259" key="13">
    <source>
        <dbReference type="Pfam" id="PF01288"/>
    </source>
</evidence>
<accession>A0A916QJZ1</accession>
<evidence type="ECO:0000256" key="8">
    <source>
        <dbReference type="ARBA" id="ARBA00022840"/>
    </source>
</evidence>
<comment type="caution">
    <text evidence="14">The sequence shown here is derived from an EMBL/GenBank/DDBJ whole genome shotgun (WGS) entry which is preliminary data.</text>
</comment>
<keyword evidence="9" id="KW-0289">Folate biosynthesis</keyword>
<keyword evidence="6" id="KW-0547">Nucleotide-binding</keyword>
<organism evidence="14 15">
    <name type="scientific">Pseudohongiella nitratireducens</name>
    <dbReference type="NCBI Taxonomy" id="1768907"/>
    <lineage>
        <taxon>Bacteria</taxon>
        <taxon>Pseudomonadati</taxon>
        <taxon>Pseudomonadota</taxon>
        <taxon>Gammaproteobacteria</taxon>
        <taxon>Pseudomonadales</taxon>
        <taxon>Pseudohongiellaceae</taxon>
        <taxon>Pseudohongiella</taxon>
    </lineage>
</organism>
<dbReference type="GO" id="GO:0016301">
    <property type="term" value="F:kinase activity"/>
    <property type="evidence" value="ECO:0007669"/>
    <property type="project" value="UniProtKB-KW"/>
</dbReference>
<comment type="pathway">
    <text evidence="1">Cofactor biosynthesis; tetrahydrofolate biosynthesis; 2-amino-4-hydroxy-6-hydroxymethyl-7,8-dihydropteridine diphosphate from 7,8-dihydroneopterin triphosphate: step 4/4.</text>
</comment>
<evidence type="ECO:0000313" key="15">
    <source>
        <dbReference type="Proteomes" id="UP000627715"/>
    </source>
</evidence>
<reference evidence="14" key="1">
    <citation type="journal article" date="2014" name="Int. J. Syst. Evol. Microbiol.">
        <title>Complete genome sequence of Corynebacterium casei LMG S-19264T (=DSM 44701T), isolated from a smear-ripened cheese.</title>
        <authorList>
            <consortium name="US DOE Joint Genome Institute (JGI-PGF)"/>
            <person name="Walter F."/>
            <person name="Albersmeier A."/>
            <person name="Kalinowski J."/>
            <person name="Ruckert C."/>
        </authorList>
    </citation>
    <scope>NUCLEOTIDE SEQUENCE</scope>
    <source>
        <strain evidence="14">CGMCC 1.15425</strain>
    </source>
</reference>
<evidence type="ECO:0000256" key="9">
    <source>
        <dbReference type="ARBA" id="ARBA00022909"/>
    </source>
</evidence>
<dbReference type="GO" id="GO:0046656">
    <property type="term" value="P:folic acid biosynthetic process"/>
    <property type="evidence" value="ECO:0007669"/>
    <property type="project" value="UniProtKB-KW"/>
</dbReference>
<evidence type="ECO:0000313" key="14">
    <source>
        <dbReference type="EMBL" id="GFZ75971.1"/>
    </source>
</evidence>
<dbReference type="InterPro" id="IPR000550">
    <property type="entry name" value="Hppk"/>
</dbReference>
<dbReference type="EMBL" id="BMIY01000007">
    <property type="protein sequence ID" value="GFZ75971.1"/>
    <property type="molecule type" value="Genomic_DNA"/>
</dbReference>
<dbReference type="CDD" id="cd00483">
    <property type="entry name" value="HPPK"/>
    <property type="match status" value="1"/>
</dbReference>
<feature type="domain" description="7,8-dihydro-6-hydroxymethylpterin-pyrophosphokinase" evidence="13">
    <location>
        <begin position="24"/>
        <end position="157"/>
    </location>
</feature>
<dbReference type="OrthoDB" id="9808041at2"/>
<dbReference type="InterPro" id="IPR035907">
    <property type="entry name" value="Hppk_sf"/>
</dbReference>
<reference evidence="14" key="2">
    <citation type="submission" date="2020-09" db="EMBL/GenBank/DDBJ databases">
        <authorList>
            <person name="Sun Q."/>
            <person name="Zhou Y."/>
        </authorList>
    </citation>
    <scope>NUCLEOTIDE SEQUENCE</scope>
    <source>
        <strain evidence="14">CGMCC 1.15425</strain>
    </source>
</reference>
<evidence type="ECO:0000256" key="11">
    <source>
        <dbReference type="ARBA" id="ARBA00029766"/>
    </source>
</evidence>
<dbReference type="NCBIfam" id="TIGR01498">
    <property type="entry name" value="folK"/>
    <property type="match status" value="1"/>
</dbReference>